<evidence type="ECO:0000256" key="1">
    <source>
        <dbReference type="SAM" id="MobiDB-lite"/>
    </source>
</evidence>
<feature type="compositionally biased region" description="Basic and acidic residues" evidence="1">
    <location>
        <begin position="69"/>
        <end position="85"/>
    </location>
</feature>
<dbReference type="EMBL" id="CAJPVJ010044185">
    <property type="protein sequence ID" value="CAG2182337.1"/>
    <property type="molecule type" value="Genomic_DNA"/>
</dbReference>
<protein>
    <submittedName>
        <fullName evidence="3">Uncharacterized protein</fullName>
    </submittedName>
</protein>
<proteinExistence type="predicted"/>
<evidence type="ECO:0000313" key="3">
    <source>
        <dbReference type="EMBL" id="CAD7665200.1"/>
    </source>
</evidence>
<organism evidence="3">
    <name type="scientific">Oppiella nova</name>
    <dbReference type="NCBI Taxonomy" id="334625"/>
    <lineage>
        <taxon>Eukaryota</taxon>
        <taxon>Metazoa</taxon>
        <taxon>Ecdysozoa</taxon>
        <taxon>Arthropoda</taxon>
        <taxon>Chelicerata</taxon>
        <taxon>Arachnida</taxon>
        <taxon>Acari</taxon>
        <taxon>Acariformes</taxon>
        <taxon>Sarcoptiformes</taxon>
        <taxon>Oribatida</taxon>
        <taxon>Brachypylina</taxon>
        <taxon>Oppioidea</taxon>
        <taxon>Oppiidae</taxon>
        <taxon>Oppiella</taxon>
    </lineage>
</organism>
<evidence type="ECO:0000313" key="4">
    <source>
        <dbReference type="Proteomes" id="UP000728032"/>
    </source>
</evidence>
<dbReference type="Proteomes" id="UP000728032">
    <property type="component" value="Unassembled WGS sequence"/>
</dbReference>
<dbReference type="EMBL" id="OC920659">
    <property type="protein sequence ID" value="CAD7652688.1"/>
    <property type="molecule type" value="Genomic_DNA"/>
</dbReference>
<dbReference type="EMBL" id="CAJPVJ010005834">
    <property type="protein sequence ID" value="CAG2169875.1"/>
    <property type="molecule type" value="Genomic_DNA"/>
</dbReference>
<dbReference type="EMBL" id="OC959010">
    <property type="protein sequence ID" value="CAD7665200.1"/>
    <property type="molecule type" value="Genomic_DNA"/>
</dbReference>
<sequence>MRSDHLSKHVKTHNGNGTDGKKGSSSGSCSDSENSQSEPSVNASSNGPAVNSQPLGPPQNNPNHNQHMSGHEPQQHDGKVAKLWT</sequence>
<feature type="compositionally biased region" description="Low complexity" evidence="1">
    <location>
        <begin position="23"/>
        <end position="40"/>
    </location>
</feature>
<accession>A0A7R9MT14</accession>
<gene>
    <name evidence="3" type="ORF">ONB1V03_LOCUS21758</name>
    <name evidence="2" type="ORF">ONB1V03_LOCUS9349</name>
</gene>
<name>A0A7R9MT14_9ACAR</name>
<keyword evidence="4" id="KW-1185">Reference proteome</keyword>
<evidence type="ECO:0000313" key="2">
    <source>
        <dbReference type="EMBL" id="CAD7652688.1"/>
    </source>
</evidence>
<feature type="region of interest" description="Disordered" evidence="1">
    <location>
        <begin position="1"/>
        <end position="85"/>
    </location>
</feature>
<dbReference type="AlphaFoldDB" id="A0A7R9MT14"/>
<feature type="compositionally biased region" description="Polar residues" evidence="1">
    <location>
        <begin position="41"/>
        <end position="54"/>
    </location>
</feature>
<reference evidence="3" key="1">
    <citation type="submission" date="2020-11" db="EMBL/GenBank/DDBJ databases">
        <authorList>
            <person name="Tran Van P."/>
        </authorList>
    </citation>
    <scope>NUCLEOTIDE SEQUENCE</scope>
</reference>